<evidence type="ECO:0000256" key="7">
    <source>
        <dbReference type="ARBA" id="ARBA00023303"/>
    </source>
</evidence>
<dbReference type="GeneID" id="106460083"/>
<sequence length="471" mass="53696">MLRDVEEQEDPIQRTKWKRCLRLLAVRLFSDVGICSLALSYAIVGALVFEALETQHELSARSEVRKLRIDCMRDLWRITNELNVLYEKNWTLAVDWRLTEFEQMVVNAVKNEGYDGRDMEATERQWSFSGALFYSLTVTTTVGYGNMAPKTNFGKVVTIFYSIVGVPLMLLCLTKVGYYFSRLFRFIYFHICCVRCREQIQFRQIQKAVNMMIRKQMPSSSSSFPNDQASVEENIQPWNPGQQLVEETAESGQSSPSDQLNDYNNLISHEKRNHWSTNNQTAMSHESNENSCKMSTLNPAVEESQNLCVDISNKFPYARRNNTKSSSLPPSFTHHTSKLSLSDVAFLNNKDNASHNQEKHIPMYVVILFVVAYIFIGAMIFSLGENWSFLNGAYFCFVALSTIGFGNLVPGSYKFETHVHSGQARLIIGSFYMILGLAVVIMAYHLTHEEVILKCKTVARNLGILSSNENS</sequence>
<dbReference type="InterPro" id="IPR003280">
    <property type="entry name" value="2pore_dom_K_chnl"/>
</dbReference>
<feature type="domain" description="Potassium channel" evidence="11">
    <location>
        <begin position="369"/>
        <end position="445"/>
    </location>
</feature>
<keyword evidence="3 8" id="KW-0812">Transmembrane</keyword>
<proteinExistence type="inferred from homology"/>
<keyword evidence="2 8" id="KW-0813">Transport</keyword>
<evidence type="ECO:0000256" key="2">
    <source>
        <dbReference type="ARBA" id="ARBA00022448"/>
    </source>
</evidence>
<dbReference type="Pfam" id="PF07885">
    <property type="entry name" value="Ion_trans_2"/>
    <property type="match status" value="2"/>
</dbReference>
<dbReference type="PANTHER" id="PTHR11003">
    <property type="entry name" value="POTASSIUM CHANNEL, SUBFAMILY K"/>
    <property type="match status" value="1"/>
</dbReference>
<evidence type="ECO:0000313" key="13">
    <source>
        <dbReference type="RefSeq" id="XP_013775219.1"/>
    </source>
</evidence>
<dbReference type="SUPFAM" id="SSF81324">
    <property type="entry name" value="Voltage-gated potassium channels"/>
    <property type="match status" value="2"/>
</dbReference>
<evidence type="ECO:0000256" key="10">
    <source>
        <dbReference type="SAM" id="Phobius"/>
    </source>
</evidence>
<organism evidence="12 13">
    <name type="scientific">Limulus polyphemus</name>
    <name type="common">Atlantic horseshoe crab</name>
    <dbReference type="NCBI Taxonomy" id="6850"/>
    <lineage>
        <taxon>Eukaryota</taxon>
        <taxon>Metazoa</taxon>
        <taxon>Ecdysozoa</taxon>
        <taxon>Arthropoda</taxon>
        <taxon>Chelicerata</taxon>
        <taxon>Merostomata</taxon>
        <taxon>Xiphosura</taxon>
        <taxon>Limulidae</taxon>
        <taxon>Limulus</taxon>
    </lineage>
</organism>
<evidence type="ECO:0000256" key="8">
    <source>
        <dbReference type="RuleBase" id="RU003857"/>
    </source>
</evidence>
<keyword evidence="5 8" id="KW-0406">Ion transport</keyword>
<feature type="transmembrane region" description="Helical" evidence="10">
    <location>
        <begin position="426"/>
        <end position="446"/>
    </location>
</feature>
<dbReference type="RefSeq" id="XP_013775219.1">
    <property type="nucleotide sequence ID" value="XM_013919765.2"/>
</dbReference>
<keyword evidence="6 10" id="KW-0472">Membrane</keyword>
<dbReference type="InterPro" id="IPR013099">
    <property type="entry name" value="K_chnl_dom"/>
</dbReference>
<feature type="transmembrane region" description="Helical" evidence="10">
    <location>
        <begin position="387"/>
        <end position="405"/>
    </location>
</feature>
<dbReference type="Gene3D" id="1.10.287.70">
    <property type="match status" value="2"/>
</dbReference>
<reference evidence="13" key="1">
    <citation type="submission" date="2025-08" db="UniProtKB">
        <authorList>
            <consortium name="RefSeq"/>
        </authorList>
    </citation>
    <scope>IDENTIFICATION</scope>
    <source>
        <tissue evidence="13">Muscle</tissue>
    </source>
</reference>
<keyword evidence="7 8" id="KW-0407">Ion channel</keyword>
<evidence type="ECO:0000256" key="6">
    <source>
        <dbReference type="ARBA" id="ARBA00023136"/>
    </source>
</evidence>
<evidence type="ECO:0000256" key="5">
    <source>
        <dbReference type="ARBA" id="ARBA00023065"/>
    </source>
</evidence>
<feature type="transmembrane region" description="Helical" evidence="10">
    <location>
        <begin position="361"/>
        <end position="381"/>
    </location>
</feature>
<evidence type="ECO:0000256" key="9">
    <source>
        <dbReference type="SAM" id="MobiDB-lite"/>
    </source>
</evidence>
<comment type="subcellular location">
    <subcellularLocation>
        <location evidence="1">Membrane</location>
        <topology evidence="1">Multi-pass membrane protein</topology>
    </subcellularLocation>
</comment>
<comment type="similarity">
    <text evidence="8">Belongs to the two pore domain potassium channel (TC 1.A.1.8) family.</text>
</comment>
<dbReference type="PANTHER" id="PTHR11003:SF352">
    <property type="entry name" value="BCDNA.GH04802-RELATED"/>
    <property type="match status" value="1"/>
</dbReference>
<evidence type="ECO:0000256" key="1">
    <source>
        <dbReference type="ARBA" id="ARBA00004141"/>
    </source>
</evidence>
<feature type="transmembrane region" description="Helical" evidence="10">
    <location>
        <begin position="159"/>
        <end position="180"/>
    </location>
</feature>
<accession>A0ABM1B5H2</accession>
<feature type="compositionally biased region" description="Polar residues" evidence="9">
    <location>
        <begin position="275"/>
        <end position="292"/>
    </location>
</feature>
<gene>
    <name evidence="13" type="primary">LOC106460083</name>
</gene>
<protein>
    <submittedName>
        <fullName evidence="13">TWiK family of potassium channels protein 7-like</fullName>
    </submittedName>
</protein>
<evidence type="ECO:0000313" key="12">
    <source>
        <dbReference type="Proteomes" id="UP000694941"/>
    </source>
</evidence>
<keyword evidence="4 10" id="KW-1133">Transmembrane helix</keyword>
<name>A0ABM1B5H2_LIMPO</name>
<evidence type="ECO:0000256" key="3">
    <source>
        <dbReference type="ARBA" id="ARBA00022692"/>
    </source>
</evidence>
<feature type="domain" description="Potassium channel" evidence="11">
    <location>
        <begin position="123"/>
        <end position="180"/>
    </location>
</feature>
<feature type="region of interest" description="Disordered" evidence="9">
    <location>
        <begin position="271"/>
        <end position="292"/>
    </location>
</feature>
<evidence type="ECO:0000259" key="11">
    <source>
        <dbReference type="Pfam" id="PF07885"/>
    </source>
</evidence>
<dbReference type="Proteomes" id="UP000694941">
    <property type="component" value="Unplaced"/>
</dbReference>
<dbReference type="PRINTS" id="PR01333">
    <property type="entry name" value="2POREKCHANEL"/>
</dbReference>
<keyword evidence="12" id="KW-1185">Reference proteome</keyword>
<evidence type="ECO:0000256" key="4">
    <source>
        <dbReference type="ARBA" id="ARBA00022989"/>
    </source>
</evidence>